<gene>
    <name evidence="2" type="ORF">ACFORJ_00535</name>
</gene>
<feature type="signal peptide" evidence="1">
    <location>
        <begin position="1"/>
        <end position="35"/>
    </location>
</feature>
<name>A0ABV7ZMM3_9CORY</name>
<evidence type="ECO:0008006" key="4">
    <source>
        <dbReference type="Google" id="ProtNLM"/>
    </source>
</evidence>
<proteinExistence type="predicted"/>
<keyword evidence="1" id="KW-0732">Signal</keyword>
<dbReference type="EMBL" id="JBHRZN010000001">
    <property type="protein sequence ID" value="MFC3848656.1"/>
    <property type="molecule type" value="Genomic_DNA"/>
</dbReference>
<accession>A0ABV7ZMM3</accession>
<keyword evidence="3" id="KW-1185">Reference proteome</keyword>
<sequence>MRDARRTGGRRASSSRRVPVIAGALAGTLALTACASQDPALPTPSTQREPVSVGADARIAQQAVMAEVYVGALERRGRGSSGVVEVPSDERMQAVQSGTVTLSFGCTGELLGLIDPATARELAKEYIADDDPGKAMSAEWRDRVYGAMSAALPGEIMATDPSNAQGCGREDGLTEGERAQLEAAADEDPGAVLPQHIVPFYLKPAMTRADRVNVLNRVAGSLSTKELEDLTRRVREGREPNAVAAEWLDTSRFTTG</sequence>
<reference evidence="3" key="1">
    <citation type="journal article" date="2019" name="Int. J. Syst. Evol. Microbiol.">
        <title>The Global Catalogue of Microorganisms (GCM) 10K type strain sequencing project: providing services to taxonomists for standard genome sequencing and annotation.</title>
        <authorList>
            <consortium name="The Broad Institute Genomics Platform"/>
            <consortium name="The Broad Institute Genome Sequencing Center for Infectious Disease"/>
            <person name="Wu L."/>
            <person name="Ma J."/>
        </authorList>
    </citation>
    <scope>NUCLEOTIDE SEQUENCE [LARGE SCALE GENOMIC DNA]</scope>
    <source>
        <strain evidence="3">CCUG 53252</strain>
    </source>
</reference>
<evidence type="ECO:0000256" key="1">
    <source>
        <dbReference type="SAM" id="SignalP"/>
    </source>
</evidence>
<evidence type="ECO:0000313" key="2">
    <source>
        <dbReference type="EMBL" id="MFC3848656.1"/>
    </source>
</evidence>
<protein>
    <recommendedName>
        <fullName evidence="4">Secreted protein</fullName>
    </recommendedName>
</protein>
<dbReference type="PROSITE" id="PS51257">
    <property type="entry name" value="PROKAR_LIPOPROTEIN"/>
    <property type="match status" value="1"/>
</dbReference>
<dbReference type="SUPFAM" id="SSF53850">
    <property type="entry name" value="Periplasmic binding protein-like II"/>
    <property type="match status" value="1"/>
</dbReference>
<comment type="caution">
    <text evidence="2">The sequence shown here is derived from an EMBL/GenBank/DDBJ whole genome shotgun (WGS) entry which is preliminary data.</text>
</comment>
<organism evidence="2 3">
    <name type="scientific">Corynebacterium hansenii</name>
    <dbReference type="NCBI Taxonomy" id="394964"/>
    <lineage>
        <taxon>Bacteria</taxon>
        <taxon>Bacillati</taxon>
        <taxon>Actinomycetota</taxon>
        <taxon>Actinomycetes</taxon>
        <taxon>Mycobacteriales</taxon>
        <taxon>Corynebacteriaceae</taxon>
        <taxon>Corynebacterium</taxon>
    </lineage>
</organism>
<evidence type="ECO:0000313" key="3">
    <source>
        <dbReference type="Proteomes" id="UP001595751"/>
    </source>
</evidence>
<feature type="chain" id="PRO_5045573450" description="Secreted protein" evidence="1">
    <location>
        <begin position="36"/>
        <end position="256"/>
    </location>
</feature>
<dbReference type="RefSeq" id="WP_290292227.1">
    <property type="nucleotide sequence ID" value="NZ_CP047211.1"/>
</dbReference>
<dbReference type="Gene3D" id="3.40.190.10">
    <property type="entry name" value="Periplasmic binding protein-like II"/>
    <property type="match status" value="1"/>
</dbReference>
<dbReference type="Proteomes" id="UP001595751">
    <property type="component" value="Unassembled WGS sequence"/>
</dbReference>